<evidence type="ECO:0000313" key="3">
    <source>
        <dbReference type="Proteomes" id="UP000313849"/>
    </source>
</evidence>
<comment type="caution">
    <text evidence="2">The sequence shown here is derived from an EMBL/GenBank/DDBJ whole genome shotgun (WGS) entry which is preliminary data.</text>
</comment>
<dbReference type="Proteomes" id="UP000313849">
    <property type="component" value="Unassembled WGS sequence"/>
</dbReference>
<dbReference type="OrthoDB" id="3403621at2"/>
<evidence type="ECO:0000256" key="1">
    <source>
        <dbReference type="SAM" id="SignalP"/>
    </source>
</evidence>
<feature type="signal peptide" evidence="1">
    <location>
        <begin position="1"/>
        <end position="28"/>
    </location>
</feature>
<name>A0A5C5BBK0_9MICO</name>
<gene>
    <name evidence="2" type="ORF">FH969_12330</name>
</gene>
<protein>
    <submittedName>
        <fullName evidence="2">Uncharacterized protein</fullName>
    </submittedName>
</protein>
<dbReference type="PROSITE" id="PS51257">
    <property type="entry name" value="PROKAR_LIPOPROTEIN"/>
    <property type="match status" value="1"/>
</dbReference>
<dbReference type="EMBL" id="VENP01000055">
    <property type="protein sequence ID" value="TNU73256.1"/>
    <property type="molecule type" value="Genomic_DNA"/>
</dbReference>
<proteinExistence type="predicted"/>
<reference evidence="2 3" key="1">
    <citation type="submission" date="2019-06" db="EMBL/GenBank/DDBJ databases">
        <title>Draft genome sequence of Miniimonas arenae KCTC 19750T isolated from sea sand.</title>
        <authorList>
            <person name="Park S.-J."/>
        </authorList>
    </citation>
    <scope>NUCLEOTIDE SEQUENCE [LARGE SCALE GENOMIC DNA]</scope>
    <source>
        <strain evidence="2 3">KCTC 19750</strain>
    </source>
</reference>
<accession>A0A5C5BBK0</accession>
<feature type="chain" id="PRO_5022917867" evidence="1">
    <location>
        <begin position="29"/>
        <end position="352"/>
    </location>
</feature>
<evidence type="ECO:0000313" key="2">
    <source>
        <dbReference type="EMBL" id="TNU73256.1"/>
    </source>
</evidence>
<sequence>MPLPVRRLSALVALPAALVLAGALTACSSDGGGGGGGGDDLSYEDSPLNKVFSDISSWSDMSEEEMQALNEEQNRKVEELVAACMAEQGFDYEPNVQSAGVSYSSEQYEGMEPLEYAQQYGYGMTTWEDTPTGQEMSQQEPDEYVDPNADVYETMSETERAAWDAALWGAPQEYDEEADAESYEYDWESAGCYGSAQHQVYEVDSPDAALIALQQDPQYAELFDGMNDLYTNLASDPKMSDLNSKWSSCMADAGYPGFSTVDDAMNSINEAQNALYEDVDEDAWADPSYTGPDLTELKTQEIATATADFTCRAEIDYEDESLRIQFELEQEFLDQNRDAIDSYVAAAQAARG</sequence>
<organism evidence="2 3">
    <name type="scientific">Miniimonas arenae</name>
    <dbReference type="NCBI Taxonomy" id="676201"/>
    <lineage>
        <taxon>Bacteria</taxon>
        <taxon>Bacillati</taxon>
        <taxon>Actinomycetota</taxon>
        <taxon>Actinomycetes</taxon>
        <taxon>Micrococcales</taxon>
        <taxon>Beutenbergiaceae</taxon>
        <taxon>Miniimonas</taxon>
    </lineage>
</organism>
<dbReference type="RefSeq" id="WP_139987436.1">
    <property type="nucleotide sequence ID" value="NZ_VENP01000055.1"/>
</dbReference>
<keyword evidence="1" id="KW-0732">Signal</keyword>
<dbReference type="AlphaFoldDB" id="A0A5C5BBK0"/>
<keyword evidence="3" id="KW-1185">Reference proteome</keyword>